<gene>
    <name evidence="3" type="ORF">B0T24DRAFT_108837</name>
</gene>
<dbReference type="CDD" id="cd02440">
    <property type="entry name" value="AdoMet_MTases"/>
    <property type="match status" value="1"/>
</dbReference>
<name>A0AAE0MZJ0_9PEZI</name>
<dbReference type="InterPro" id="IPR029063">
    <property type="entry name" value="SAM-dependent_MTases_sf"/>
</dbReference>
<keyword evidence="4" id="KW-1185">Reference proteome</keyword>
<organism evidence="3 4">
    <name type="scientific">Lasiosphaeria ovina</name>
    <dbReference type="NCBI Taxonomy" id="92902"/>
    <lineage>
        <taxon>Eukaryota</taxon>
        <taxon>Fungi</taxon>
        <taxon>Dikarya</taxon>
        <taxon>Ascomycota</taxon>
        <taxon>Pezizomycotina</taxon>
        <taxon>Sordariomycetes</taxon>
        <taxon>Sordariomycetidae</taxon>
        <taxon>Sordariales</taxon>
        <taxon>Lasiosphaeriaceae</taxon>
        <taxon>Lasiosphaeria</taxon>
    </lineage>
</organism>
<dbReference type="Gene3D" id="3.40.50.150">
    <property type="entry name" value="Vaccinia Virus protein VP39"/>
    <property type="match status" value="1"/>
</dbReference>
<dbReference type="AlphaFoldDB" id="A0AAE0MZJ0"/>
<comment type="caution">
    <text evidence="3">The sequence shown here is derived from an EMBL/GenBank/DDBJ whole genome shotgun (WGS) entry which is preliminary data.</text>
</comment>
<dbReference type="GO" id="GO:0008168">
    <property type="term" value="F:methyltransferase activity"/>
    <property type="evidence" value="ECO:0007669"/>
    <property type="project" value="UniProtKB-KW"/>
</dbReference>
<reference evidence="3" key="2">
    <citation type="submission" date="2023-06" db="EMBL/GenBank/DDBJ databases">
        <authorList>
            <consortium name="Lawrence Berkeley National Laboratory"/>
            <person name="Haridas S."/>
            <person name="Hensen N."/>
            <person name="Bonometti L."/>
            <person name="Westerberg I."/>
            <person name="Brannstrom I.O."/>
            <person name="Guillou S."/>
            <person name="Cros-Aarteil S."/>
            <person name="Calhoun S."/>
            <person name="Kuo A."/>
            <person name="Mondo S."/>
            <person name="Pangilinan J."/>
            <person name="Riley R."/>
            <person name="Labutti K."/>
            <person name="Andreopoulos B."/>
            <person name="Lipzen A."/>
            <person name="Chen C."/>
            <person name="Yanf M."/>
            <person name="Daum C."/>
            <person name="Ng V."/>
            <person name="Clum A."/>
            <person name="Steindorff A."/>
            <person name="Ohm R."/>
            <person name="Martin F."/>
            <person name="Silar P."/>
            <person name="Natvig D."/>
            <person name="Lalanne C."/>
            <person name="Gautier V."/>
            <person name="Ament-Velasquez S.L."/>
            <person name="Kruys A."/>
            <person name="Hutchinson M.I."/>
            <person name="Powell A.J."/>
            <person name="Barry K."/>
            <person name="Miller A.N."/>
            <person name="Grigoriev I.V."/>
            <person name="Debuchy R."/>
            <person name="Gladieux P."/>
            <person name="Thoren M.H."/>
            <person name="Johannesson H."/>
        </authorList>
    </citation>
    <scope>NUCLEOTIDE SEQUENCE</scope>
    <source>
        <strain evidence="3">CBS 958.72</strain>
    </source>
</reference>
<sequence length="508" mass="57228">MMDTQSESLLAVTNNLQDLLHASQSSRNDQAQSSECLQTANSLLDDLRTLMTTHTQILEGVKESTEVNSRLLRRKRNTPPVSIHGQVAGIHTKLDQLSSLVTNIELAFRCLPADAFIPIQTSNNLSYCRKISSSCKLEYAYDRSTQIAAQTEGSPAPATQRLDNFHAREGTTQSFSVPVRSNDAPDTIPVDAAYLETVEHNGRQYQRYAVENGIYFAPVDEDEAERLSDMHRIFEAMFDNRLIFPPVLRPRRILDCGYGCGSWAIDVAEQYPNCEVIGIDMYPYPIPNVFPRNLDLQVDDLNSPSTFPTNHFDMVHSRMMSGGIHANRWAGYMQDILRVLQPRGWCQMVEVYFNAQSDNGTLTKNHALHVWSQRYLESTQPYKDPQAPLRLQNRMTEAGFVEVESRLIILPLCGWSNDARDKAVGDANRLNTQRLLSSLAQYPFSTMLGMSNTDIALLVAQARAEADNPAFMAYFPVYLCIGRKPDGYRVPRDGKNKPRRNPSVLNVA</sequence>
<proteinExistence type="inferred from homology"/>
<comment type="similarity">
    <text evidence="1">Belongs to the methyltransferase superfamily. LaeA methyltransferase family.</text>
</comment>
<dbReference type="EMBL" id="JAULSN010000011">
    <property type="protein sequence ID" value="KAK3361419.1"/>
    <property type="molecule type" value="Genomic_DNA"/>
</dbReference>
<evidence type="ECO:0000313" key="4">
    <source>
        <dbReference type="Proteomes" id="UP001287356"/>
    </source>
</evidence>
<dbReference type="PANTHER" id="PTHR43591:SF24">
    <property type="entry name" value="2-METHOXY-6-POLYPRENYL-1,4-BENZOQUINOL METHYLASE, MITOCHONDRIAL"/>
    <property type="match status" value="1"/>
</dbReference>
<dbReference type="Proteomes" id="UP001287356">
    <property type="component" value="Unassembled WGS sequence"/>
</dbReference>
<evidence type="ECO:0000256" key="2">
    <source>
        <dbReference type="SAM" id="MobiDB-lite"/>
    </source>
</evidence>
<reference evidence="3" key="1">
    <citation type="journal article" date="2023" name="Mol. Phylogenet. Evol.">
        <title>Genome-scale phylogeny and comparative genomics of the fungal order Sordariales.</title>
        <authorList>
            <person name="Hensen N."/>
            <person name="Bonometti L."/>
            <person name="Westerberg I."/>
            <person name="Brannstrom I.O."/>
            <person name="Guillou S."/>
            <person name="Cros-Aarteil S."/>
            <person name="Calhoun S."/>
            <person name="Haridas S."/>
            <person name="Kuo A."/>
            <person name="Mondo S."/>
            <person name="Pangilinan J."/>
            <person name="Riley R."/>
            <person name="LaButti K."/>
            <person name="Andreopoulos B."/>
            <person name="Lipzen A."/>
            <person name="Chen C."/>
            <person name="Yan M."/>
            <person name="Daum C."/>
            <person name="Ng V."/>
            <person name="Clum A."/>
            <person name="Steindorff A."/>
            <person name="Ohm R.A."/>
            <person name="Martin F."/>
            <person name="Silar P."/>
            <person name="Natvig D.O."/>
            <person name="Lalanne C."/>
            <person name="Gautier V."/>
            <person name="Ament-Velasquez S.L."/>
            <person name="Kruys A."/>
            <person name="Hutchinson M.I."/>
            <person name="Powell A.J."/>
            <person name="Barry K."/>
            <person name="Miller A.N."/>
            <person name="Grigoriev I.V."/>
            <person name="Debuchy R."/>
            <person name="Gladieux P."/>
            <person name="Hiltunen Thoren M."/>
            <person name="Johannesson H."/>
        </authorList>
    </citation>
    <scope>NUCLEOTIDE SEQUENCE</scope>
    <source>
        <strain evidence="3">CBS 958.72</strain>
    </source>
</reference>
<evidence type="ECO:0000313" key="3">
    <source>
        <dbReference type="EMBL" id="KAK3361419.1"/>
    </source>
</evidence>
<keyword evidence="3" id="KW-0808">Transferase</keyword>
<dbReference type="GO" id="GO:0032259">
    <property type="term" value="P:methylation"/>
    <property type="evidence" value="ECO:0007669"/>
    <property type="project" value="UniProtKB-KW"/>
</dbReference>
<protein>
    <submittedName>
        <fullName evidence="3">S-adenosyl-L-methionine-dependent methyltransferase</fullName>
    </submittedName>
</protein>
<dbReference type="PANTHER" id="PTHR43591">
    <property type="entry name" value="METHYLTRANSFERASE"/>
    <property type="match status" value="1"/>
</dbReference>
<feature type="region of interest" description="Disordered" evidence="2">
    <location>
        <begin position="489"/>
        <end position="508"/>
    </location>
</feature>
<accession>A0AAE0MZJ0</accession>
<keyword evidence="3" id="KW-0489">Methyltransferase</keyword>
<dbReference type="Pfam" id="PF13489">
    <property type="entry name" value="Methyltransf_23"/>
    <property type="match status" value="1"/>
</dbReference>
<dbReference type="SUPFAM" id="SSF53335">
    <property type="entry name" value="S-adenosyl-L-methionine-dependent methyltransferases"/>
    <property type="match status" value="1"/>
</dbReference>
<evidence type="ECO:0000256" key="1">
    <source>
        <dbReference type="ARBA" id="ARBA00038158"/>
    </source>
</evidence>